<dbReference type="GO" id="GO:0005829">
    <property type="term" value="C:cytosol"/>
    <property type="evidence" value="ECO:0007669"/>
    <property type="project" value="TreeGrafter"/>
</dbReference>
<keyword evidence="4" id="KW-0067">ATP-binding</keyword>
<dbReference type="GO" id="GO:0016787">
    <property type="term" value="F:hydrolase activity"/>
    <property type="evidence" value="ECO:0007669"/>
    <property type="project" value="UniProtKB-KW"/>
</dbReference>
<evidence type="ECO:0000256" key="5">
    <source>
        <dbReference type="ARBA" id="ARBA00038437"/>
    </source>
</evidence>
<dbReference type="PANTHER" id="PTHR47959">
    <property type="entry name" value="ATP-DEPENDENT RNA HELICASE RHLE-RELATED"/>
    <property type="match status" value="1"/>
</dbReference>
<evidence type="ECO:0000259" key="8">
    <source>
        <dbReference type="PROSITE" id="PS51192"/>
    </source>
</evidence>
<evidence type="ECO:0000256" key="1">
    <source>
        <dbReference type="ARBA" id="ARBA00022741"/>
    </source>
</evidence>
<evidence type="ECO:0000256" key="4">
    <source>
        <dbReference type="ARBA" id="ARBA00022840"/>
    </source>
</evidence>
<evidence type="ECO:0000259" key="10">
    <source>
        <dbReference type="PROSITE" id="PS51195"/>
    </source>
</evidence>
<evidence type="ECO:0000256" key="6">
    <source>
        <dbReference type="PROSITE-ProRule" id="PRU00552"/>
    </source>
</evidence>
<dbReference type="InterPro" id="IPR044742">
    <property type="entry name" value="DEAD/DEAH_RhlB"/>
</dbReference>
<dbReference type="Pfam" id="PF00270">
    <property type="entry name" value="DEAD"/>
    <property type="match status" value="1"/>
</dbReference>
<feature type="compositionally biased region" description="Gly residues" evidence="7">
    <location>
        <begin position="413"/>
        <end position="440"/>
    </location>
</feature>
<dbReference type="PANTHER" id="PTHR47959:SF13">
    <property type="entry name" value="ATP-DEPENDENT RNA HELICASE RHLE"/>
    <property type="match status" value="1"/>
</dbReference>
<dbReference type="InterPro" id="IPR050079">
    <property type="entry name" value="DEAD_box_RNA_helicase"/>
</dbReference>
<comment type="caution">
    <text evidence="11">The sequence shown here is derived from an EMBL/GenBank/DDBJ whole genome shotgun (WGS) entry which is preliminary data.</text>
</comment>
<evidence type="ECO:0000256" key="3">
    <source>
        <dbReference type="ARBA" id="ARBA00022806"/>
    </source>
</evidence>
<dbReference type="GO" id="GO:0005524">
    <property type="term" value="F:ATP binding"/>
    <property type="evidence" value="ECO:0007669"/>
    <property type="project" value="UniProtKB-KW"/>
</dbReference>
<dbReference type="RefSeq" id="WP_075190707.1">
    <property type="nucleotide sequence ID" value="NZ_RBIM01000002.1"/>
</dbReference>
<reference evidence="11 12" key="1">
    <citation type="submission" date="2018-10" db="EMBL/GenBank/DDBJ databases">
        <title>Genomic Encyclopedia of Type Strains, Phase IV (KMG-IV): sequencing the most valuable type-strain genomes for metagenomic binning, comparative biology and taxonomic classification.</title>
        <authorList>
            <person name="Goeker M."/>
        </authorList>
    </citation>
    <scope>NUCLEOTIDE SEQUENCE [LARGE SCALE GENOMIC DNA]</scope>
    <source>
        <strain evidence="11 12">DSM 4734</strain>
    </source>
</reference>
<dbReference type="InterPro" id="IPR011545">
    <property type="entry name" value="DEAD/DEAH_box_helicase_dom"/>
</dbReference>
<dbReference type="EMBL" id="RBIM01000002">
    <property type="protein sequence ID" value="RKR03009.1"/>
    <property type="molecule type" value="Genomic_DNA"/>
</dbReference>
<dbReference type="PROSITE" id="PS51192">
    <property type="entry name" value="HELICASE_ATP_BIND_1"/>
    <property type="match status" value="1"/>
</dbReference>
<dbReference type="Gene3D" id="3.40.50.300">
    <property type="entry name" value="P-loop containing nucleotide triphosphate hydrolases"/>
    <property type="match status" value="2"/>
</dbReference>
<feature type="domain" description="Helicase ATP-binding" evidence="8">
    <location>
        <begin position="33"/>
        <end position="208"/>
    </location>
</feature>
<name>A0A495DK73_9PROT</name>
<gene>
    <name evidence="11" type="ORF">C7435_0954</name>
</gene>
<dbReference type="InterPro" id="IPR014001">
    <property type="entry name" value="Helicase_ATP-bd"/>
</dbReference>
<keyword evidence="3 11" id="KW-0347">Helicase</keyword>
<feature type="domain" description="Helicase C-terminal" evidence="9">
    <location>
        <begin position="219"/>
        <end position="379"/>
    </location>
</feature>
<dbReference type="InterPro" id="IPR014014">
    <property type="entry name" value="RNA_helicase_DEAD_Q_motif"/>
</dbReference>
<evidence type="ECO:0000256" key="7">
    <source>
        <dbReference type="SAM" id="MobiDB-lite"/>
    </source>
</evidence>
<feature type="compositionally biased region" description="Basic residues" evidence="7">
    <location>
        <begin position="394"/>
        <end position="403"/>
    </location>
</feature>
<feature type="region of interest" description="Disordered" evidence="7">
    <location>
        <begin position="384"/>
        <end position="455"/>
    </location>
</feature>
<dbReference type="SMART" id="SM00487">
    <property type="entry name" value="DEXDc"/>
    <property type="match status" value="1"/>
</dbReference>
<evidence type="ECO:0000313" key="12">
    <source>
        <dbReference type="Proteomes" id="UP000273675"/>
    </source>
</evidence>
<dbReference type="Pfam" id="PF00271">
    <property type="entry name" value="Helicase_C"/>
    <property type="match status" value="1"/>
</dbReference>
<keyword evidence="2" id="KW-0378">Hydrolase</keyword>
<dbReference type="SUPFAM" id="SSF52540">
    <property type="entry name" value="P-loop containing nucleoside triphosphate hydrolases"/>
    <property type="match status" value="1"/>
</dbReference>
<dbReference type="CDD" id="cd00268">
    <property type="entry name" value="DEADc"/>
    <property type="match status" value="1"/>
</dbReference>
<dbReference type="GO" id="GO:0003676">
    <property type="term" value="F:nucleic acid binding"/>
    <property type="evidence" value="ECO:0007669"/>
    <property type="project" value="InterPro"/>
</dbReference>
<dbReference type="SMART" id="SM00490">
    <property type="entry name" value="HELICc"/>
    <property type="match status" value="1"/>
</dbReference>
<accession>A0A495DK73</accession>
<dbReference type="InterPro" id="IPR027417">
    <property type="entry name" value="P-loop_NTPase"/>
</dbReference>
<feature type="domain" description="DEAD-box RNA helicase Q" evidence="10">
    <location>
        <begin position="2"/>
        <end position="30"/>
    </location>
</feature>
<dbReference type="Proteomes" id="UP000273675">
    <property type="component" value="Unassembled WGS sequence"/>
</dbReference>
<keyword evidence="1" id="KW-0547">Nucleotide-binding</keyword>
<protein>
    <submittedName>
        <fullName evidence="11">ATP-dependent RNA helicase RhlE</fullName>
    </submittedName>
</protein>
<dbReference type="PROSITE" id="PS51194">
    <property type="entry name" value="HELICASE_CTER"/>
    <property type="match status" value="1"/>
</dbReference>
<sequence>MTQFTDLGLAEPILRALSDEGYETPTPIQCEVIPAMIDGRDVLGIAQTGTGKTAAFTLPILNRLHTENLRTQPKTCSALILSPTRELSAQILENVRAYGRHMRVTSTLVVGGVKPGPQIRALSKGVDVLVATPGRLLDLMESGAIRLNQTSTLILDEADQMLDLGFFPAIRKIVGFLPKKRQTAFLSATMPKPIRALAHEMLDDPKQVSVAPESRPIERIEQSVVLLPKESKKDLLLELMSDRAVERAIVFSRTKHGADKINRHLVDYGLKSAAIHGNKSQAQRIKALDGFKTGAVKILVATDIAARGIDVDNVSHVVNHDLPNIPEAYVHRIGRTARAGKSGVAVSMCEPGEYEYLRDIERLTGLDIERVYLGDEDKFLAEAKKATPAASQKKQQRPARKKPFTGGSRPQGQGNGQRQGGGNRGGGSGQPGGGQSGGGAKRPRRRNRSGARTPA</sequence>
<feature type="short sequence motif" description="Q motif" evidence="6">
    <location>
        <begin position="2"/>
        <end position="30"/>
    </location>
</feature>
<evidence type="ECO:0000256" key="2">
    <source>
        <dbReference type="ARBA" id="ARBA00022801"/>
    </source>
</evidence>
<dbReference type="PROSITE" id="PS51195">
    <property type="entry name" value="Q_MOTIF"/>
    <property type="match status" value="1"/>
</dbReference>
<dbReference type="AlphaFoldDB" id="A0A495DK73"/>
<proteinExistence type="inferred from homology"/>
<evidence type="ECO:0000259" key="9">
    <source>
        <dbReference type="PROSITE" id="PS51194"/>
    </source>
</evidence>
<evidence type="ECO:0000313" key="11">
    <source>
        <dbReference type="EMBL" id="RKR03009.1"/>
    </source>
</evidence>
<comment type="similarity">
    <text evidence="5">Belongs to the DEAD box helicase family.</text>
</comment>
<organism evidence="11 12">
    <name type="scientific">Maricaulis maris</name>
    <dbReference type="NCBI Taxonomy" id="74318"/>
    <lineage>
        <taxon>Bacteria</taxon>
        <taxon>Pseudomonadati</taxon>
        <taxon>Pseudomonadota</taxon>
        <taxon>Alphaproteobacteria</taxon>
        <taxon>Maricaulales</taxon>
        <taxon>Maricaulaceae</taxon>
        <taxon>Maricaulis</taxon>
    </lineage>
</organism>
<dbReference type="InterPro" id="IPR001650">
    <property type="entry name" value="Helicase_C-like"/>
</dbReference>
<dbReference type="GO" id="GO:0003724">
    <property type="term" value="F:RNA helicase activity"/>
    <property type="evidence" value="ECO:0007669"/>
    <property type="project" value="InterPro"/>
</dbReference>
<dbReference type="OrthoDB" id="9805696at2"/>
<dbReference type="CDD" id="cd18787">
    <property type="entry name" value="SF2_C_DEAD"/>
    <property type="match status" value="1"/>
</dbReference>